<feature type="transmembrane region" description="Helical" evidence="1">
    <location>
        <begin position="413"/>
        <end position="438"/>
    </location>
</feature>
<keyword evidence="3" id="KW-1185">Reference proteome</keyword>
<feature type="transmembrane region" description="Helical" evidence="1">
    <location>
        <begin position="107"/>
        <end position="138"/>
    </location>
</feature>
<dbReference type="PANTHER" id="PTHR30354:SF7">
    <property type="entry name" value="BLL7963 PROTEIN"/>
    <property type="match status" value="1"/>
</dbReference>
<feature type="transmembrane region" description="Helical" evidence="1">
    <location>
        <begin position="26"/>
        <end position="46"/>
    </location>
</feature>
<evidence type="ECO:0000313" key="2">
    <source>
        <dbReference type="EMBL" id="SFQ44720.1"/>
    </source>
</evidence>
<dbReference type="AlphaFoldDB" id="A0A1I5YKM7"/>
<dbReference type="OrthoDB" id="86125at2"/>
<feature type="transmembrane region" description="Helical" evidence="1">
    <location>
        <begin position="263"/>
        <end position="280"/>
    </location>
</feature>
<evidence type="ECO:0000256" key="1">
    <source>
        <dbReference type="SAM" id="Phobius"/>
    </source>
</evidence>
<feature type="transmembrane region" description="Helical" evidence="1">
    <location>
        <begin position="240"/>
        <end position="257"/>
    </location>
</feature>
<keyword evidence="1" id="KW-0812">Transmembrane</keyword>
<accession>A0A1I5YKM7</accession>
<feature type="transmembrane region" description="Helical" evidence="1">
    <location>
        <begin position="58"/>
        <end position="82"/>
    </location>
</feature>
<dbReference type="Pfam" id="PF02447">
    <property type="entry name" value="GntP_permease"/>
    <property type="match status" value="1"/>
</dbReference>
<evidence type="ECO:0000313" key="3">
    <source>
        <dbReference type="Proteomes" id="UP000198734"/>
    </source>
</evidence>
<name>A0A1I5YKM7_9BACI</name>
<sequence>MEILSMVGLIGGLALLIVLTMKGVNILIAGPISALLVAVTSGMPLFSQLAGKDEADYVTSYMSGFTGFIASWYLMFLLGAVFGKVMEDSGAADSVSKWIVGKLGMKYAVLAIVLACAVLTFGGVSLFVVAFSVYPMAISLFKQADLPRRFIPATLALGSVTFTMTSAGSPEIQNWIPIEYLGTDAYAGWEVSIIVALFMATFGYWWLKRIIQKAVNKGERFIDRETDPTFDTNRNLPNPFLAMIPLLVVLIISYIFHDKLAQSALIIALLGGVIATYIVGRKYSKNFWEAFSAGTVGAIIAIGNTAAVVGFGGVAKNVPAFTTAVEAMTNIPGSPLIGAAIAVSVIAGMTGSSSGGQTIALPLLAPHYLDMGVNAEALHRVVAISSGALDSLPHNGYVVTTIQSICGEKHSAAYWPVAATTVVVPTLGVIIAIILFSFGLGI</sequence>
<keyword evidence="1" id="KW-0472">Membrane</keyword>
<gene>
    <name evidence="2" type="ORF">SAMN05421670_2064</name>
</gene>
<dbReference type="EMBL" id="FOXU01000003">
    <property type="protein sequence ID" value="SFQ44720.1"/>
    <property type="molecule type" value="Genomic_DNA"/>
</dbReference>
<proteinExistence type="predicted"/>
<protein>
    <submittedName>
        <fullName evidence="2">H+/gluconate symporter</fullName>
    </submittedName>
</protein>
<dbReference type="STRING" id="126156.SAMN05421670_2064"/>
<dbReference type="GO" id="GO:0005886">
    <property type="term" value="C:plasma membrane"/>
    <property type="evidence" value="ECO:0007669"/>
    <property type="project" value="TreeGrafter"/>
</dbReference>
<dbReference type="GO" id="GO:0015128">
    <property type="term" value="F:gluconate transmembrane transporter activity"/>
    <property type="evidence" value="ECO:0007669"/>
    <property type="project" value="InterPro"/>
</dbReference>
<feature type="transmembrane region" description="Helical" evidence="1">
    <location>
        <begin position="287"/>
        <end position="311"/>
    </location>
</feature>
<dbReference type="PANTHER" id="PTHR30354">
    <property type="entry name" value="GNT FAMILY GLUCONATE TRANSPORTER"/>
    <property type="match status" value="1"/>
</dbReference>
<organism evidence="2 3">
    <name type="scientific">Psychrobacillus psychrotolerans</name>
    <dbReference type="NCBI Taxonomy" id="126156"/>
    <lineage>
        <taxon>Bacteria</taxon>
        <taxon>Bacillati</taxon>
        <taxon>Bacillota</taxon>
        <taxon>Bacilli</taxon>
        <taxon>Bacillales</taxon>
        <taxon>Bacillaceae</taxon>
        <taxon>Psychrobacillus</taxon>
    </lineage>
</organism>
<reference evidence="3" key="1">
    <citation type="submission" date="2016-10" db="EMBL/GenBank/DDBJ databases">
        <authorList>
            <person name="Varghese N."/>
            <person name="Submissions S."/>
        </authorList>
    </citation>
    <scope>NUCLEOTIDE SEQUENCE [LARGE SCALE GENOMIC DNA]</scope>
    <source>
        <strain evidence="3">DSM 11706</strain>
    </source>
</reference>
<dbReference type="InterPro" id="IPR003474">
    <property type="entry name" value="Glcn_transporter"/>
</dbReference>
<dbReference type="Proteomes" id="UP000198734">
    <property type="component" value="Unassembled WGS sequence"/>
</dbReference>
<keyword evidence="1" id="KW-1133">Transmembrane helix</keyword>
<feature type="transmembrane region" description="Helical" evidence="1">
    <location>
        <begin position="187"/>
        <end position="207"/>
    </location>
</feature>